<evidence type="ECO:0000259" key="3">
    <source>
        <dbReference type="PROSITE" id="PS50977"/>
    </source>
</evidence>
<evidence type="ECO:0000313" key="4">
    <source>
        <dbReference type="EMBL" id="NJJ03136.1"/>
    </source>
</evidence>
<accession>A0AAP7CBL0</accession>
<dbReference type="InterPro" id="IPR009057">
    <property type="entry name" value="Homeodomain-like_sf"/>
</dbReference>
<feature type="DNA-binding region" description="H-T-H motif" evidence="2">
    <location>
        <begin position="36"/>
        <end position="55"/>
    </location>
</feature>
<evidence type="ECO:0000256" key="1">
    <source>
        <dbReference type="ARBA" id="ARBA00023125"/>
    </source>
</evidence>
<dbReference type="PANTHER" id="PTHR30055:SF231">
    <property type="entry name" value="TRANSCRIPTIONAL REGULATORY PROTEIN (PROBABLY DEOR-FAMILY)-RELATED"/>
    <property type="match status" value="1"/>
</dbReference>
<proteinExistence type="predicted"/>
<evidence type="ECO:0000256" key="2">
    <source>
        <dbReference type="PROSITE-ProRule" id="PRU00335"/>
    </source>
</evidence>
<dbReference type="EMBL" id="JAAUVV010000002">
    <property type="protein sequence ID" value="NJJ03136.1"/>
    <property type="molecule type" value="Genomic_DNA"/>
</dbReference>
<organism evidence="4 5">
    <name type="scientific">Corynebacterium coyleae</name>
    <dbReference type="NCBI Taxonomy" id="53374"/>
    <lineage>
        <taxon>Bacteria</taxon>
        <taxon>Bacillati</taxon>
        <taxon>Actinomycetota</taxon>
        <taxon>Actinomycetes</taxon>
        <taxon>Mycobacteriales</taxon>
        <taxon>Corynebacteriaceae</taxon>
        <taxon>Corynebacterium</taxon>
    </lineage>
</organism>
<dbReference type="GO" id="GO:0000976">
    <property type="term" value="F:transcription cis-regulatory region binding"/>
    <property type="evidence" value="ECO:0007669"/>
    <property type="project" value="TreeGrafter"/>
</dbReference>
<dbReference type="SUPFAM" id="SSF46689">
    <property type="entry name" value="Homeodomain-like"/>
    <property type="match status" value="1"/>
</dbReference>
<keyword evidence="1 2" id="KW-0238">DNA-binding</keyword>
<gene>
    <name evidence="4" type="ORF">HC138_01895</name>
</gene>
<dbReference type="InterPro" id="IPR050109">
    <property type="entry name" value="HTH-type_TetR-like_transc_reg"/>
</dbReference>
<dbReference type="AlphaFoldDB" id="A0AAP7CBL0"/>
<dbReference type="GO" id="GO:0003700">
    <property type="term" value="F:DNA-binding transcription factor activity"/>
    <property type="evidence" value="ECO:0007669"/>
    <property type="project" value="TreeGrafter"/>
</dbReference>
<dbReference type="InterPro" id="IPR001647">
    <property type="entry name" value="HTH_TetR"/>
</dbReference>
<sequence>MATSSRSEQARAIEKRAAILHAATELLLNEGLRGVTHRQVAAEAKVPVGSIGYYYSTREKLVVTCLDQLFESRRKVFHEIMGGSVDLKDPVQFAEAVVNVISCAQAERVRQTVYAFVDSEREPGEVQAFSSAGLEELKGMVTKMMEQHGVDGLNSTRVVQVAVGAAVTENHRDAPVSAVIDLLRVAEQ</sequence>
<dbReference type="RefSeq" id="WP_070421307.1">
    <property type="nucleotide sequence ID" value="NZ_CP083648.1"/>
</dbReference>
<protein>
    <submittedName>
        <fullName evidence="4">TetR family transcriptional regulator</fullName>
    </submittedName>
</protein>
<reference evidence="4 5" key="1">
    <citation type="submission" date="2020-03" db="EMBL/GenBank/DDBJ databases">
        <title>Draft genome sequences of bacterial isolates from the female urobiome.</title>
        <authorList>
            <person name="Miller-Ensminger T."/>
            <person name="Wolfe A.J."/>
            <person name="Putonti C."/>
        </authorList>
    </citation>
    <scope>NUCLEOTIDE SEQUENCE [LARGE SCALE GENOMIC DNA]</scope>
    <source>
        <strain evidence="4 5">UMB8490</strain>
    </source>
</reference>
<dbReference type="PANTHER" id="PTHR30055">
    <property type="entry name" value="HTH-TYPE TRANSCRIPTIONAL REGULATOR RUTR"/>
    <property type="match status" value="1"/>
</dbReference>
<dbReference type="Pfam" id="PF00440">
    <property type="entry name" value="TetR_N"/>
    <property type="match status" value="1"/>
</dbReference>
<dbReference type="Proteomes" id="UP000591626">
    <property type="component" value="Unassembled WGS sequence"/>
</dbReference>
<dbReference type="PROSITE" id="PS50977">
    <property type="entry name" value="HTH_TETR_2"/>
    <property type="match status" value="1"/>
</dbReference>
<comment type="caution">
    <text evidence="4">The sequence shown here is derived from an EMBL/GenBank/DDBJ whole genome shotgun (WGS) entry which is preliminary data.</text>
</comment>
<name>A0AAP7CBL0_9CORY</name>
<dbReference type="Gene3D" id="1.10.357.10">
    <property type="entry name" value="Tetracycline Repressor, domain 2"/>
    <property type="match status" value="1"/>
</dbReference>
<feature type="domain" description="HTH tetR-type" evidence="3">
    <location>
        <begin position="13"/>
        <end position="73"/>
    </location>
</feature>
<evidence type="ECO:0000313" key="5">
    <source>
        <dbReference type="Proteomes" id="UP000591626"/>
    </source>
</evidence>